<evidence type="ECO:0000256" key="1">
    <source>
        <dbReference type="ARBA" id="ARBA00022617"/>
    </source>
</evidence>
<dbReference type="InterPro" id="IPR009056">
    <property type="entry name" value="Cyt_c-like_dom"/>
</dbReference>
<evidence type="ECO:0000259" key="6">
    <source>
        <dbReference type="PROSITE" id="PS51007"/>
    </source>
</evidence>
<reference evidence="8" key="1">
    <citation type="submission" date="2017-01" db="EMBL/GenBank/DDBJ databases">
        <authorList>
            <person name="Varghese N."/>
            <person name="Submissions S."/>
        </authorList>
    </citation>
    <scope>NUCLEOTIDE SEQUENCE [LARGE SCALE GENOMIC DNA]</scope>
    <source>
        <strain evidence="8">DSM 22306</strain>
    </source>
</reference>
<keyword evidence="2 4" id="KW-0479">Metal-binding</keyword>
<keyword evidence="8" id="KW-1185">Reference proteome</keyword>
<dbReference type="OrthoDB" id="9765171at2"/>
<dbReference type="InterPro" id="IPR036909">
    <property type="entry name" value="Cyt_c-like_dom_sf"/>
</dbReference>
<dbReference type="GO" id="GO:0020037">
    <property type="term" value="F:heme binding"/>
    <property type="evidence" value="ECO:0007669"/>
    <property type="project" value="InterPro"/>
</dbReference>
<dbReference type="Proteomes" id="UP000185999">
    <property type="component" value="Unassembled WGS sequence"/>
</dbReference>
<keyword evidence="5" id="KW-0812">Transmembrane</keyword>
<organism evidence="7 8">
    <name type="scientific">Neptunomonas antarctica</name>
    <dbReference type="NCBI Taxonomy" id="619304"/>
    <lineage>
        <taxon>Bacteria</taxon>
        <taxon>Pseudomonadati</taxon>
        <taxon>Pseudomonadota</taxon>
        <taxon>Gammaproteobacteria</taxon>
        <taxon>Oceanospirillales</taxon>
        <taxon>Oceanospirillaceae</taxon>
        <taxon>Neptunomonas</taxon>
    </lineage>
</organism>
<accession>A0A1N7KWA9</accession>
<keyword evidence="5" id="KW-1133">Transmembrane helix</keyword>
<sequence length="198" mass="21335">MTVLKKGACFKRLIAMAGVAVLGGVAFLYSGLYPMGADDPHYDITTWTLETLRENSIARASQDIEVPADLGTVDRLLKGGADYNGMCAGCHLKPGKSESDFTLGLYPSPPDLATISRADGDADSKAEDQRNFWIIKHGIKASGMPAWAPGHDDERIWNMVAFLKRLPELSAAQYQILTANAAGEGMIANSTDRVTTED</sequence>
<keyword evidence="5" id="KW-0472">Membrane</keyword>
<dbReference type="EMBL" id="FTOE01000003">
    <property type="protein sequence ID" value="SIS65776.1"/>
    <property type="molecule type" value="Genomic_DNA"/>
</dbReference>
<name>A0A1N7KWA9_9GAMM</name>
<proteinExistence type="predicted"/>
<dbReference type="RefSeq" id="WP_076495975.1">
    <property type="nucleotide sequence ID" value="NZ_FTOE01000003.1"/>
</dbReference>
<dbReference type="Gene3D" id="1.10.760.10">
    <property type="entry name" value="Cytochrome c-like domain"/>
    <property type="match status" value="1"/>
</dbReference>
<feature type="transmembrane region" description="Helical" evidence="5">
    <location>
        <begin position="12"/>
        <end position="32"/>
    </location>
</feature>
<evidence type="ECO:0000313" key="7">
    <source>
        <dbReference type="EMBL" id="SIS65776.1"/>
    </source>
</evidence>
<evidence type="ECO:0000256" key="2">
    <source>
        <dbReference type="ARBA" id="ARBA00022723"/>
    </source>
</evidence>
<evidence type="ECO:0000256" key="3">
    <source>
        <dbReference type="ARBA" id="ARBA00023004"/>
    </source>
</evidence>
<evidence type="ECO:0000256" key="4">
    <source>
        <dbReference type="PROSITE-ProRule" id="PRU00433"/>
    </source>
</evidence>
<evidence type="ECO:0000313" key="8">
    <source>
        <dbReference type="Proteomes" id="UP000185999"/>
    </source>
</evidence>
<gene>
    <name evidence="7" type="ORF">SAMN05421760_10320</name>
</gene>
<dbReference type="SUPFAM" id="SSF46626">
    <property type="entry name" value="Cytochrome c"/>
    <property type="match status" value="1"/>
</dbReference>
<dbReference type="GO" id="GO:0009055">
    <property type="term" value="F:electron transfer activity"/>
    <property type="evidence" value="ECO:0007669"/>
    <property type="project" value="InterPro"/>
</dbReference>
<keyword evidence="3 4" id="KW-0408">Iron</keyword>
<dbReference type="Pfam" id="PF13442">
    <property type="entry name" value="Cytochrome_CBB3"/>
    <property type="match status" value="1"/>
</dbReference>
<feature type="domain" description="Cytochrome c" evidence="6">
    <location>
        <begin position="74"/>
        <end position="167"/>
    </location>
</feature>
<dbReference type="STRING" id="619304.SAMN05421760_10320"/>
<protein>
    <submittedName>
        <fullName evidence="7">Cytochrome C oxidase, cbb3-type, subunit III</fullName>
    </submittedName>
</protein>
<keyword evidence="1 4" id="KW-0349">Heme</keyword>
<dbReference type="PROSITE" id="PS51007">
    <property type="entry name" value="CYTC"/>
    <property type="match status" value="1"/>
</dbReference>
<dbReference type="AlphaFoldDB" id="A0A1N7KWA9"/>
<evidence type="ECO:0000256" key="5">
    <source>
        <dbReference type="SAM" id="Phobius"/>
    </source>
</evidence>
<dbReference type="GO" id="GO:0046872">
    <property type="term" value="F:metal ion binding"/>
    <property type="evidence" value="ECO:0007669"/>
    <property type="project" value="UniProtKB-KW"/>
</dbReference>